<reference evidence="1" key="1">
    <citation type="submission" date="2023-03" db="EMBL/GenBank/DDBJ databases">
        <title>Massive genome expansion in bonnet fungi (Mycena s.s.) driven by repeated elements and novel gene families across ecological guilds.</title>
        <authorList>
            <consortium name="Lawrence Berkeley National Laboratory"/>
            <person name="Harder C.B."/>
            <person name="Miyauchi S."/>
            <person name="Viragh M."/>
            <person name="Kuo A."/>
            <person name="Thoen E."/>
            <person name="Andreopoulos B."/>
            <person name="Lu D."/>
            <person name="Skrede I."/>
            <person name="Drula E."/>
            <person name="Henrissat B."/>
            <person name="Morin E."/>
            <person name="Kohler A."/>
            <person name="Barry K."/>
            <person name="LaButti K."/>
            <person name="Morin E."/>
            <person name="Salamov A."/>
            <person name="Lipzen A."/>
            <person name="Mereny Z."/>
            <person name="Hegedus B."/>
            <person name="Baldrian P."/>
            <person name="Stursova M."/>
            <person name="Weitz H."/>
            <person name="Taylor A."/>
            <person name="Grigoriev I.V."/>
            <person name="Nagy L.G."/>
            <person name="Martin F."/>
            <person name="Kauserud H."/>
        </authorList>
    </citation>
    <scope>NUCLEOTIDE SEQUENCE</scope>
    <source>
        <strain evidence="1">9144</strain>
    </source>
</reference>
<evidence type="ECO:0000313" key="2">
    <source>
        <dbReference type="Proteomes" id="UP001219525"/>
    </source>
</evidence>
<dbReference type="Proteomes" id="UP001219525">
    <property type="component" value="Unassembled WGS sequence"/>
</dbReference>
<protein>
    <submittedName>
        <fullName evidence="1">Uncharacterized protein</fullName>
    </submittedName>
</protein>
<proteinExistence type="predicted"/>
<organism evidence="1 2">
    <name type="scientific">Mycena pura</name>
    <dbReference type="NCBI Taxonomy" id="153505"/>
    <lineage>
        <taxon>Eukaryota</taxon>
        <taxon>Fungi</taxon>
        <taxon>Dikarya</taxon>
        <taxon>Basidiomycota</taxon>
        <taxon>Agaricomycotina</taxon>
        <taxon>Agaricomycetes</taxon>
        <taxon>Agaricomycetidae</taxon>
        <taxon>Agaricales</taxon>
        <taxon>Marasmiineae</taxon>
        <taxon>Mycenaceae</taxon>
        <taxon>Mycena</taxon>
    </lineage>
</organism>
<name>A0AAD7E3C0_9AGAR</name>
<dbReference type="AlphaFoldDB" id="A0AAD7E3C0"/>
<gene>
    <name evidence="1" type="ORF">GGX14DRAFT_386728</name>
</gene>
<accession>A0AAD7E3C0</accession>
<dbReference type="EMBL" id="JARJCW010000004">
    <property type="protein sequence ID" value="KAJ7226036.1"/>
    <property type="molecule type" value="Genomic_DNA"/>
</dbReference>
<keyword evidence="2" id="KW-1185">Reference proteome</keyword>
<sequence>MSRRRAVRAPHTVVVIPVAGVRGDASHELHKRLKWTREISGKLVLNVLWACQNAEMHYPEYLQYSDPASGRAAGTSYTSVSHMCAVCRFYASVSRVSPMARQKGGIQERHGLPSMDLGNTATNQRLEYQWRVTSTSTR</sequence>
<comment type="caution">
    <text evidence="1">The sequence shown here is derived from an EMBL/GenBank/DDBJ whole genome shotgun (WGS) entry which is preliminary data.</text>
</comment>
<evidence type="ECO:0000313" key="1">
    <source>
        <dbReference type="EMBL" id="KAJ7226036.1"/>
    </source>
</evidence>